<comment type="caution">
    <text evidence="7">The sequence shown here is derived from an EMBL/GenBank/DDBJ whole genome shotgun (WGS) entry which is preliminary data.</text>
</comment>
<dbReference type="Proteomes" id="UP000018418">
    <property type="component" value="Unassembled WGS sequence"/>
</dbReference>
<name>V2UKU6_9GAMM</name>
<keyword evidence="4 6" id="KW-1133">Transmembrane helix</keyword>
<keyword evidence="8" id="KW-1185">Reference proteome</keyword>
<evidence type="ECO:0000256" key="6">
    <source>
        <dbReference type="SAM" id="Phobius"/>
    </source>
</evidence>
<keyword evidence="3 6" id="KW-0812">Transmembrane</keyword>
<keyword evidence="5 6" id="KW-0472">Membrane</keyword>
<evidence type="ECO:0000256" key="5">
    <source>
        <dbReference type="ARBA" id="ARBA00023136"/>
    </source>
</evidence>
<comment type="subcellular location">
    <subcellularLocation>
        <location evidence="1">Cell membrane</location>
        <topology evidence="1">Multi-pass membrane protein</topology>
    </subcellularLocation>
</comment>
<organism evidence="7 8">
    <name type="scientific">Acinetobacter brisouii CIP 110357</name>
    <dbReference type="NCBI Taxonomy" id="1341683"/>
    <lineage>
        <taxon>Bacteria</taxon>
        <taxon>Pseudomonadati</taxon>
        <taxon>Pseudomonadota</taxon>
        <taxon>Gammaproteobacteria</taxon>
        <taxon>Moraxellales</taxon>
        <taxon>Moraxellaceae</taxon>
        <taxon>Acinetobacter</taxon>
    </lineage>
</organism>
<reference evidence="7 8" key="1">
    <citation type="submission" date="2013-10" db="EMBL/GenBank/DDBJ databases">
        <title>The Genome Sequence of Acinetobacter brisouii CIP 110357.</title>
        <authorList>
            <consortium name="The Broad Institute Genomics Platform"/>
            <consortium name="The Broad Institute Genome Sequencing Center for Infectious Disease"/>
            <person name="Cerqueira G."/>
            <person name="Feldgarden M."/>
            <person name="Courvalin P."/>
            <person name="Grillot-Courvalin C."/>
            <person name="Clermont D."/>
            <person name="Rocha E."/>
            <person name="Yoon E.-J."/>
            <person name="Nemec A."/>
            <person name="Young S.K."/>
            <person name="Zeng Q."/>
            <person name="Gargeya S."/>
            <person name="Fitzgerald M."/>
            <person name="Abouelleil A."/>
            <person name="Alvarado L."/>
            <person name="Berlin A.M."/>
            <person name="Chapman S.B."/>
            <person name="Gainer-Dewar J."/>
            <person name="Goldberg J."/>
            <person name="Gnerre S."/>
            <person name="Griggs A."/>
            <person name="Gujja S."/>
            <person name="Hansen M."/>
            <person name="Howarth C."/>
            <person name="Imamovic A."/>
            <person name="Ireland A."/>
            <person name="Larimer J."/>
            <person name="McCowan C."/>
            <person name="Murphy C."/>
            <person name="Pearson M."/>
            <person name="Poon T.W."/>
            <person name="Priest M."/>
            <person name="Roberts A."/>
            <person name="Saif S."/>
            <person name="Shea T."/>
            <person name="Sykes S."/>
            <person name="Wortman J."/>
            <person name="Nusbaum C."/>
            <person name="Birren B."/>
        </authorList>
    </citation>
    <scope>NUCLEOTIDE SEQUENCE [LARGE SCALE GENOMIC DNA]</scope>
    <source>
        <strain evidence="7 8">CIP 110357</strain>
    </source>
</reference>
<dbReference type="RefSeq" id="WP_004902872.1">
    <property type="nucleotide sequence ID" value="NZ_BBTI01000005.1"/>
</dbReference>
<feature type="transmembrane region" description="Helical" evidence="6">
    <location>
        <begin position="325"/>
        <end position="347"/>
    </location>
</feature>
<evidence type="ECO:0000256" key="3">
    <source>
        <dbReference type="ARBA" id="ARBA00022692"/>
    </source>
</evidence>
<evidence type="ECO:0008006" key="9">
    <source>
        <dbReference type="Google" id="ProtNLM"/>
    </source>
</evidence>
<dbReference type="PANTHER" id="PTHR30250:SF11">
    <property type="entry name" value="O-ANTIGEN TRANSPORTER-RELATED"/>
    <property type="match status" value="1"/>
</dbReference>
<feature type="transmembrane region" description="Helical" evidence="6">
    <location>
        <begin position="218"/>
        <end position="238"/>
    </location>
</feature>
<feature type="transmembrane region" description="Helical" evidence="6">
    <location>
        <begin position="85"/>
        <end position="103"/>
    </location>
</feature>
<dbReference type="HOGENOM" id="CLU_022017_8_1_6"/>
<dbReference type="PANTHER" id="PTHR30250">
    <property type="entry name" value="PST FAMILY PREDICTED COLANIC ACID TRANSPORTER"/>
    <property type="match status" value="1"/>
</dbReference>
<dbReference type="AlphaFoldDB" id="V2UKU6"/>
<dbReference type="EMBL" id="AYEU01000007">
    <property type="protein sequence ID" value="ESK50607.1"/>
    <property type="molecule type" value="Genomic_DNA"/>
</dbReference>
<dbReference type="STRING" id="396323.VH98_04005"/>
<accession>V2UKU6</accession>
<feature type="transmembrane region" description="Helical" evidence="6">
    <location>
        <begin position="244"/>
        <end position="269"/>
    </location>
</feature>
<feature type="transmembrane region" description="Helical" evidence="6">
    <location>
        <begin position="109"/>
        <end position="129"/>
    </location>
</feature>
<feature type="transmembrane region" description="Helical" evidence="6">
    <location>
        <begin position="166"/>
        <end position="184"/>
    </location>
</feature>
<proteinExistence type="predicted"/>
<protein>
    <recommendedName>
        <fullName evidence="9">Polysaccharide biosynthesis protein C-terminal domain-containing protein</fullName>
    </recommendedName>
</protein>
<feature type="transmembrane region" description="Helical" evidence="6">
    <location>
        <begin position="42"/>
        <end position="64"/>
    </location>
</feature>
<keyword evidence="2" id="KW-1003">Cell membrane</keyword>
<feature type="transmembrane region" description="Helical" evidence="6">
    <location>
        <begin position="290"/>
        <end position="313"/>
    </location>
</feature>
<gene>
    <name evidence="7" type="ORF">P255_02590</name>
</gene>
<dbReference type="OrthoDB" id="103403at2"/>
<evidence type="ECO:0000313" key="8">
    <source>
        <dbReference type="Proteomes" id="UP000018418"/>
    </source>
</evidence>
<evidence type="ECO:0000256" key="2">
    <source>
        <dbReference type="ARBA" id="ARBA00022475"/>
    </source>
</evidence>
<evidence type="ECO:0000256" key="4">
    <source>
        <dbReference type="ARBA" id="ARBA00022989"/>
    </source>
</evidence>
<dbReference type="GO" id="GO:0005886">
    <property type="term" value="C:plasma membrane"/>
    <property type="evidence" value="ECO:0007669"/>
    <property type="project" value="UniProtKB-SubCell"/>
</dbReference>
<evidence type="ECO:0000256" key="1">
    <source>
        <dbReference type="ARBA" id="ARBA00004651"/>
    </source>
</evidence>
<dbReference type="Pfam" id="PF13440">
    <property type="entry name" value="Polysacc_synt_3"/>
    <property type="match status" value="1"/>
</dbReference>
<dbReference type="InterPro" id="IPR050833">
    <property type="entry name" value="Poly_Biosynth_Transport"/>
</dbReference>
<sequence length="422" mass="48155">MSKKVYLNSLWMMAEKLLSIFGLIFVTSFVARYIGPANFGKLTFATSIFAIVQTVSLFGSDNLIFQKTSQNRKTGEHIIFATRTLRNLFFTVFASLVLLYLYLTVDPLTFIFSVAACIGVYFSLHDTAYSIYFNATLQSRFNTICNVTAILVSLIVRYGIAEFHLPVSYLSIPIVLVTLVPFLMRRAIFARKKLSTPQRIADHLQQYRSYVLKVGRKLVLYTLSIAIFTKTSQLFLGMKSQHDLGIYSVAMTLGSSFYFVLNAFISSFLTQIYAEKDFERSQNMVARLNLMVIVIASSAAVFFALFGHWIIQWLYGAAYQQVNDILIIAVFVTLFSGMSTVAEKYLIKFNAYDYLHHKTMTLVAFNVIVTFLAIHYFALYGAIFAILATEILSLTLFNYFYKQGLILDTHIRIFKPSTYFKR</sequence>
<evidence type="ECO:0000313" key="7">
    <source>
        <dbReference type="EMBL" id="ESK50607.1"/>
    </source>
</evidence>
<dbReference type="PATRIC" id="fig|1341683.3.peg.2562"/>
<feature type="transmembrane region" description="Helical" evidence="6">
    <location>
        <begin position="141"/>
        <end position="160"/>
    </location>
</feature>